<dbReference type="Proteomes" id="UP000321331">
    <property type="component" value="Unassembled WGS sequence"/>
</dbReference>
<comment type="caution">
    <text evidence="1">The sequence shown here is derived from an EMBL/GenBank/DDBJ whole genome shotgun (WGS) entry which is preliminary data.</text>
</comment>
<reference evidence="1 2" key="1">
    <citation type="submission" date="2019-07" db="EMBL/GenBank/DDBJ databases">
        <title>The First High-Quality Draft Genome Sequence of the Causal Agent of the Current Panama Disease Epidemic.</title>
        <authorList>
            <person name="Warmington R.J."/>
            <person name="Kay W."/>
            <person name="Jeffries A."/>
            <person name="Bebber D."/>
            <person name="Moore K."/>
            <person name="Studholme D.J."/>
        </authorList>
    </citation>
    <scope>NUCLEOTIDE SEQUENCE [LARGE SCALE GENOMIC DNA]</scope>
    <source>
        <strain evidence="1 2">TR4</strain>
    </source>
</reference>
<evidence type="ECO:0000313" key="2">
    <source>
        <dbReference type="Proteomes" id="UP000321331"/>
    </source>
</evidence>
<dbReference type="AlphaFoldDB" id="A0A5C6TKW8"/>
<name>A0A5C6TKW8_FUSOC</name>
<accession>A0A5C6TKW8</accession>
<protein>
    <submittedName>
        <fullName evidence="1">Uncharacterized protein</fullName>
    </submittedName>
</protein>
<evidence type="ECO:0000313" key="1">
    <source>
        <dbReference type="EMBL" id="TXC11273.1"/>
    </source>
</evidence>
<gene>
    <name evidence="1" type="ORF">FocTR4_00006221</name>
</gene>
<dbReference type="EMBL" id="VMNF01000003">
    <property type="protein sequence ID" value="TXC11273.1"/>
    <property type="molecule type" value="Genomic_DNA"/>
</dbReference>
<proteinExistence type="predicted"/>
<sequence length="78" mass="8881">MDSASTSLATRRPKLTAANVKAMSIKEILASIRRKVNATIKLNKMNKKKWRRARLADRMKRRIPTDELVTGGLVEKMD</sequence>
<organism evidence="1 2">
    <name type="scientific">Fusarium oxysporum f. sp. cubense</name>
    <dbReference type="NCBI Taxonomy" id="61366"/>
    <lineage>
        <taxon>Eukaryota</taxon>
        <taxon>Fungi</taxon>
        <taxon>Dikarya</taxon>
        <taxon>Ascomycota</taxon>
        <taxon>Pezizomycotina</taxon>
        <taxon>Sordariomycetes</taxon>
        <taxon>Hypocreomycetidae</taxon>
        <taxon>Hypocreales</taxon>
        <taxon>Nectriaceae</taxon>
        <taxon>Fusarium</taxon>
        <taxon>Fusarium oxysporum species complex</taxon>
    </lineage>
</organism>